<dbReference type="Proteomes" id="UP001152759">
    <property type="component" value="Chromosome 1"/>
</dbReference>
<evidence type="ECO:0000313" key="3">
    <source>
        <dbReference type="Proteomes" id="UP001152759"/>
    </source>
</evidence>
<keyword evidence="1" id="KW-1133">Transmembrane helix</keyword>
<keyword evidence="3" id="KW-1185">Reference proteome</keyword>
<sequence>MAPSQYCRSKEKPHDFGSNFSSAPMAHGMAALKCRIFSSALPVVAALCLVHINVILAEYLDADEKLGRREPDPPTAPTDFWTMATMAANALSPLNILSAQPAQPQTPPLEAVYSNPDFTPLFQELPKLKDELNRLGREEQSNTLFLFKIYIAFPSTVAPFFHQAISQMTSAAPALHDLTKFNIAAELSTYVQSIVDPIPNYFSRIATYMQKLHKRAPQQVPSVTTITGIVSEILSKNIGVPPPLIPLNILQQMLTKLIKTYIEGQLPISHRIPGFPSLQSFSNMVPDVLRNPWKQLKKFKKPRL</sequence>
<reference evidence="2" key="1">
    <citation type="submission" date="2021-12" db="EMBL/GenBank/DDBJ databases">
        <authorList>
            <person name="King R."/>
        </authorList>
    </citation>
    <scope>NUCLEOTIDE SEQUENCE</scope>
</reference>
<accession>A0A9P0EYL4</accession>
<keyword evidence="1" id="KW-0472">Membrane</keyword>
<keyword evidence="1" id="KW-0812">Transmembrane</keyword>
<dbReference type="AlphaFoldDB" id="A0A9P0EYL4"/>
<name>A0A9P0EYL4_BEMTA</name>
<evidence type="ECO:0000256" key="1">
    <source>
        <dbReference type="SAM" id="Phobius"/>
    </source>
</evidence>
<organism evidence="2 3">
    <name type="scientific">Bemisia tabaci</name>
    <name type="common">Sweetpotato whitefly</name>
    <name type="synonym">Aleurodes tabaci</name>
    <dbReference type="NCBI Taxonomy" id="7038"/>
    <lineage>
        <taxon>Eukaryota</taxon>
        <taxon>Metazoa</taxon>
        <taxon>Ecdysozoa</taxon>
        <taxon>Arthropoda</taxon>
        <taxon>Hexapoda</taxon>
        <taxon>Insecta</taxon>
        <taxon>Pterygota</taxon>
        <taxon>Neoptera</taxon>
        <taxon>Paraneoptera</taxon>
        <taxon>Hemiptera</taxon>
        <taxon>Sternorrhyncha</taxon>
        <taxon>Aleyrodoidea</taxon>
        <taxon>Aleyrodidae</taxon>
        <taxon>Aleyrodinae</taxon>
        <taxon>Bemisia</taxon>
    </lineage>
</organism>
<gene>
    <name evidence="2" type="ORF">BEMITA_LOCUS1853</name>
</gene>
<proteinExistence type="predicted"/>
<dbReference type="EMBL" id="OU963862">
    <property type="protein sequence ID" value="CAH0382299.1"/>
    <property type="molecule type" value="Genomic_DNA"/>
</dbReference>
<protein>
    <submittedName>
        <fullName evidence="2">Uncharacterized protein</fullName>
    </submittedName>
</protein>
<feature type="transmembrane region" description="Helical" evidence="1">
    <location>
        <begin position="36"/>
        <end position="60"/>
    </location>
</feature>
<evidence type="ECO:0000313" key="2">
    <source>
        <dbReference type="EMBL" id="CAH0382299.1"/>
    </source>
</evidence>